<proteinExistence type="predicted"/>
<keyword evidence="3" id="KW-1185">Reference proteome</keyword>
<organism evidence="2 3">
    <name type="scientific">Batillaria attramentaria</name>
    <dbReference type="NCBI Taxonomy" id="370345"/>
    <lineage>
        <taxon>Eukaryota</taxon>
        <taxon>Metazoa</taxon>
        <taxon>Spiralia</taxon>
        <taxon>Lophotrochozoa</taxon>
        <taxon>Mollusca</taxon>
        <taxon>Gastropoda</taxon>
        <taxon>Caenogastropoda</taxon>
        <taxon>Sorbeoconcha</taxon>
        <taxon>Cerithioidea</taxon>
        <taxon>Batillariidae</taxon>
        <taxon>Batillaria</taxon>
    </lineage>
</organism>
<gene>
    <name evidence="2" type="ORF">BaRGS_00024376</name>
</gene>
<name>A0ABD0KBL2_9CAEN</name>
<dbReference type="Proteomes" id="UP001519460">
    <property type="component" value="Unassembled WGS sequence"/>
</dbReference>
<evidence type="ECO:0000256" key="1">
    <source>
        <dbReference type="SAM" id="MobiDB-lite"/>
    </source>
</evidence>
<evidence type="ECO:0000313" key="3">
    <source>
        <dbReference type="Proteomes" id="UP001519460"/>
    </source>
</evidence>
<accession>A0ABD0KBL2</accession>
<sequence length="216" mass="24209">MRNFKVKTISVHYATYHIKLHCRHAANTTSGKLVPQQSVFHGRLTRTCNHVCSIVSQGRGCRSSHDDIRKQRQLTRETDTDTTDGDIQTKASILAQHESQGTRGQRPLKDQRLRPHTPCRLHSPHSILIVNASLVALSRNHPPPTPSSASLSAREGYEIQTDTMLPTFSTGKSIVIQLDESRDQLEITAIKTMILKVKIGHKVVQKNGPYTFCDEN</sequence>
<evidence type="ECO:0000313" key="2">
    <source>
        <dbReference type="EMBL" id="KAK7484371.1"/>
    </source>
</evidence>
<feature type="compositionally biased region" description="Basic and acidic residues" evidence="1">
    <location>
        <begin position="63"/>
        <end position="79"/>
    </location>
</feature>
<dbReference type="EMBL" id="JACVVK020000211">
    <property type="protein sequence ID" value="KAK7484371.1"/>
    <property type="molecule type" value="Genomic_DNA"/>
</dbReference>
<feature type="region of interest" description="Disordered" evidence="1">
    <location>
        <begin position="62"/>
        <end position="120"/>
    </location>
</feature>
<comment type="caution">
    <text evidence="2">The sequence shown here is derived from an EMBL/GenBank/DDBJ whole genome shotgun (WGS) entry which is preliminary data.</text>
</comment>
<protein>
    <submittedName>
        <fullName evidence="2">Uncharacterized protein</fullName>
    </submittedName>
</protein>
<dbReference type="AlphaFoldDB" id="A0ABD0KBL2"/>
<reference evidence="2 3" key="1">
    <citation type="journal article" date="2023" name="Sci. Data">
        <title>Genome assembly of the Korean intertidal mud-creeper Batillaria attramentaria.</title>
        <authorList>
            <person name="Patra A.K."/>
            <person name="Ho P.T."/>
            <person name="Jun S."/>
            <person name="Lee S.J."/>
            <person name="Kim Y."/>
            <person name="Won Y.J."/>
        </authorList>
    </citation>
    <scope>NUCLEOTIDE SEQUENCE [LARGE SCALE GENOMIC DNA]</scope>
    <source>
        <strain evidence="2">Wonlab-2016</strain>
    </source>
</reference>